<dbReference type="STRING" id="1121922.GCA_000428905_01667"/>
<comment type="caution">
    <text evidence="2">The sequence shown here is derived from an EMBL/GenBank/DDBJ whole genome shotgun (WGS) entry which is preliminary data.</text>
</comment>
<feature type="transmembrane region" description="Helical" evidence="1">
    <location>
        <begin position="54"/>
        <end position="71"/>
    </location>
</feature>
<proteinExistence type="predicted"/>
<dbReference type="InterPro" id="IPR010718">
    <property type="entry name" value="DUF1294"/>
</dbReference>
<accession>K6Z206</accession>
<dbReference type="EMBL" id="BAEQ01000054">
    <property type="protein sequence ID" value="GAC30241.1"/>
    <property type="molecule type" value="Genomic_DNA"/>
</dbReference>
<reference evidence="3" key="1">
    <citation type="journal article" date="2014" name="Environ. Microbiol.">
        <title>Comparative genomics of the marine bacterial genus Glaciecola reveals the high degree of genomic diversity and genomic characteristic for cold adaptation.</title>
        <authorList>
            <person name="Qin Q.L."/>
            <person name="Xie B.B."/>
            <person name="Yu Y."/>
            <person name="Shu Y.L."/>
            <person name="Rong J.C."/>
            <person name="Zhang Y.J."/>
            <person name="Zhao D.L."/>
            <person name="Chen X.L."/>
            <person name="Zhang X.Y."/>
            <person name="Chen B."/>
            <person name="Zhou B.C."/>
            <person name="Zhang Y.Z."/>
        </authorList>
    </citation>
    <scope>NUCLEOTIDE SEQUENCE [LARGE SCALE GENOMIC DNA]</scope>
    <source>
        <strain evidence="3">ACAM 615</strain>
    </source>
</reference>
<evidence type="ECO:0000313" key="3">
    <source>
        <dbReference type="Proteomes" id="UP000006251"/>
    </source>
</evidence>
<keyword evidence="1" id="KW-0812">Transmembrane</keyword>
<gene>
    <name evidence="2" type="ORF">GPAL_3393</name>
</gene>
<keyword evidence="1" id="KW-1133">Transmembrane helix</keyword>
<keyword evidence="1" id="KW-0472">Membrane</keyword>
<name>K6Z206_9ALTE</name>
<dbReference type="Pfam" id="PF06961">
    <property type="entry name" value="DUF1294"/>
    <property type="match status" value="1"/>
</dbReference>
<dbReference type="OrthoDB" id="72963at2"/>
<organism evidence="2 3">
    <name type="scientific">Brumicola pallidula DSM 14239 = ACAM 615</name>
    <dbReference type="NCBI Taxonomy" id="1121922"/>
    <lineage>
        <taxon>Bacteria</taxon>
        <taxon>Pseudomonadati</taxon>
        <taxon>Pseudomonadota</taxon>
        <taxon>Gammaproteobacteria</taxon>
        <taxon>Alteromonadales</taxon>
        <taxon>Alteromonadaceae</taxon>
        <taxon>Brumicola</taxon>
    </lineage>
</organism>
<dbReference type="Proteomes" id="UP000006251">
    <property type="component" value="Unassembled WGS sequence"/>
</dbReference>
<keyword evidence="3" id="KW-1185">Reference proteome</keyword>
<evidence type="ECO:0000256" key="1">
    <source>
        <dbReference type="SAM" id="Phobius"/>
    </source>
</evidence>
<dbReference type="AlphaFoldDB" id="K6Z206"/>
<protein>
    <recommendedName>
        <fullName evidence="4">DUF1294 domain-containing protein</fullName>
    </recommendedName>
</protein>
<sequence length="89" mass="9838">MTFFANFTINLKQNQSLANAESTLHLLALLGGCLGAALAQQVLRHKSSKQDFRVIFWFTVVINLAVLGWPLSHYGETVLILIPNNMGPL</sequence>
<evidence type="ECO:0008006" key="4">
    <source>
        <dbReference type="Google" id="ProtNLM"/>
    </source>
</evidence>
<evidence type="ECO:0000313" key="2">
    <source>
        <dbReference type="EMBL" id="GAC30241.1"/>
    </source>
</evidence>
<dbReference type="RefSeq" id="WP_006014074.1">
    <property type="nucleotide sequence ID" value="NZ_AUAV01000008.1"/>
</dbReference>